<gene>
    <name evidence="17" type="ORF">PATL70BA_2533</name>
</gene>
<evidence type="ECO:0000256" key="11">
    <source>
        <dbReference type="ARBA" id="ARBA00022989"/>
    </source>
</evidence>
<dbReference type="EC" id="2.7.13.3" evidence="3"/>
<dbReference type="Gene3D" id="1.10.287.130">
    <property type="match status" value="1"/>
</dbReference>
<dbReference type="EMBL" id="LR130778">
    <property type="protein sequence ID" value="VDN48430.1"/>
    <property type="molecule type" value="Genomic_DNA"/>
</dbReference>
<dbReference type="InterPro" id="IPR005467">
    <property type="entry name" value="His_kinase_dom"/>
</dbReference>
<evidence type="ECO:0000256" key="1">
    <source>
        <dbReference type="ARBA" id="ARBA00000085"/>
    </source>
</evidence>
<evidence type="ECO:0000256" key="4">
    <source>
        <dbReference type="ARBA" id="ARBA00022475"/>
    </source>
</evidence>
<dbReference type="InterPro" id="IPR036097">
    <property type="entry name" value="HisK_dim/P_sf"/>
</dbReference>
<dbReference type="KEGG" id="cbar:PATL70BA_2533"/>
<accession>A0A3P7P4E3</accession>
<keyword evidence="9" id="KW-0418">Kinase</keyword>
<dbReference type="InterPro" id="IPR003594">
    <property type="entry name" value="HATPase_dom"/>
</dbReference>
<evidence type="ECO:0000256" key="8">
    <source>
        <dbReference type="ARBA" id="ARBA00022741"/>
    </source>
</evidence>
<evidence type="ECO:0000256" key="13">
    <source>
        <dbReference type="ARBA" id="ARBA00023136"/>
    </source>
</evidence>
<dbReference type="InterPro" id="IPR003661">
    <property type="entry name" value="HisK_dim/P_dom"/>
</dbReference>
<dbReference type="SMART" id="SM00388">
    <property type="entry name" value="HisKA"/>
    <property type="match status" value="1"/>
</dbReference>
<keyword evidence="11 15" id="KW-1133">Transmembrane helix</keyword>
<protein>
    <recommendedName>
        <fullName evidence="3">histidine kinase</fullName>
        <ecNumber evidence="3">2.7.13.3</ecNumber>
    </recommendedName>
</protein>
<dbReference type="CDD" id="cd00082">
    <property type="entry name" value="HisKA"/>
    <property type="match status" value="1"/>
</dbReference>
<keyword evidence="14" id="KW-0175">Coiled coil</keyword>
<evidence type="ECO:0000256" key="14">
    <source>
        <dbReference type="SAM" id="Coils"/>
    </source>
</evidence>
<keyword evidence="6" id="KW-0808">Transferase</keyword>
<dbReference type="Gene3D" id="3.30.565.10">
    <property type="entry name" value="Histidine kinase-like ATPase, C-terminal domain"/>
    <property type="match status" value="1"/>
</dbReference>
<organism evidence="17 18">
    <name type="scientific">Petrocella atlantisensis</name>
    <dbReference type="NCBI Taxonomy" id="2173034"/>
    <lineage>
        <taxon>Bacteria</taxon>
        <taxon>Bacillati</taxon>
        <taxon>Bacillota</taxon>
        <taxon>Clostridia</taxon>
        <taxon>Lachnospirales</taxon>
        <taxon>Vallitaleaceae</taxon>
        <taxon>Petrocella</taxon>
    </lineage>
</organism>
<feature type="transmembrane region" description="Helical" evidence="15">
    <location>
        <begin position="244"/>
        <end position="265"/>
    </location>
</feature>
<evidence type="ECO:0000256" key="15">
    <source>
        <dbReference type="SAM" id="Phobius"/>
    </source>
</evidence>
<comment type="catalytic activity">
    <reaction evidence="1">
        <text>ATP + protein L-histidine = ADP + protein N-phospho-L-histidine.</text>
        <dbReference type="EC" id="2.7.13.3"/>
    </reaction>
</comment>
<evidence type="ECO:0000256" key="2">
    <source>
        <dbReference type="ARBA" id="ARBA00004651"/>
    </source>
</evidence>
<evidence type="ECO:0000256" key="10">
    <source>
        <dbReference type="ARBA" id="ARBA00022840"/>
    </source>
</evidence>
<keyword evidence="7 15" id="KW-0812">Transmembrane</keyword>
<sequence length="676" mass="77571">MAIKLKKLFRHMITKALVLLMMVGGVFIGAWGFYNIAIMEDAYQSENFYETQQFEEDLARLAHNIVEKELVLTDEASILALEIPEEEKSEKVRRLRIIEHNLKQAKDLDYMLVSKMTKRVISNISKSQQTSILDRSIYVRWDYASVETSFNPNFGQNYFSNGINEDIQRLLGLSQHELIVAIKPELDPASLYFGEPYNTFTNFKQHQNEYFIGIIIGLFLILFGTVYLTVFTGNENGRKQFYDYIPFEIQVILAFVSTIPVVAIGEQMHTINQFMDLIPILVALVTSLLFWFFCYLSTVRRIKRGAFFKELLISQVLIKIIEAMTYDRKQGRLKPWLLLLLVAYGGMNMFFILLFLVGFNIGITFLLSLPMFIAFNIIVLLFVNERIRTLNKMMHATKERVNGHINYPLETKSLTREFREWGEELNQQQIGMEKALEEAMKGERMKTELITNVTHDLKNPLTSIINYVDLLKNEEIDSDDAKNYLQILEEKSLRLKSLIEQLVEASKASSGNVEIDLESLDAYVLLQQVIGEYEEAFADKGLIMVMDEPMPPFMIEGDGRLLHRVMDNLMANVAKYALENTRVYISFIEKEKNESHVAIEIKNISKEALNMAPELLTERFIRGDRSRHTEGNGLGLSIAKSLSEAMGASLDIGIDGDLFKATLTFPCIITNAELDQ</sequence>
<dbReference type="PANTHER" id="PTHR45528:SF1">
    <property type="entry name" value="SENSOR HISTIDINE KINASE CPXA"/>
    <property type="match status" value="1"/>
</dbReference>
<evidence type="ECO:0000256" key="6">
    <source>
        <dbReference type="ARBA" id="ARBA00022679"/>
    </source>
</evidence>
<keyword evidence="5" id="KW-0597">Phosphoprotein</keyword>
<keyword evidence="18" id="KW-1185">Reference proteome</keyword>
<evidence type="ECO:0000313" key="18">
    <source>
        <dbReference type="Proteomes" id="UP000279029"/>
    </source>
</evidence>
<evidence type="ECO:0000256" key="9">
    <source>
        <dbReference type="ARBA" id="ARBA00022777"/>
    </source>
</evidence>
<dbReference type="Pfam" id="PF00512">
    <property type="entry name" value="HisKA"/>
    <property type="match status" value="1"/>
</dbReference>
<evidence type="ECO:0000313" key="17">
    <source>
        <dbReference type="EMBL" id="VDN48430.1"/>
    </source>
</evidence>
<dbReference type="InterPro" id="IPR036890">
    <property type="entry name" value="HATPase_C_sf"/>
</dbReference>
<proteinExistence type="predicted"/>
<evidence type="ECO:0000259" key="16">
    <source>
        <dbReference type="PROSITE" id="PS50109"/>
    </source>
</evidence>
<dbReference type="SMART" id="SM00387">
    <property type="entry name" value="HATPase_c"/>
    <property type="match status" value="1"/>
</dbReference>
<dbReference type="GO" id="GO:0005886">
    <property type="term" value="C:plasma membrane"/>
    <property type="evidence" value="ECO:0007669"/>
    <property type="project" value="UniProtKB-SubCell"/>
</dbReference>
<dbReference type="GO" id="GO:0005524">
    <property type="term" value="F:ATP binding"/>
    <property type="evidence" value="ECO:0007669"/>
    <property type="project" value="UniProtKB-KW"/>
</dbReference>
<evidence type="ECO:0000256" key="12">
    <source>
        <dbReference type="ARBA" id="ARBA00023012"/>
    </source>
</evidence>
<keyword evidence="12" id="KW-0902">Two-component regulatory system</keyword>
<feature type="transmembrane region" description="Helical" evidence="15">
    <location>
        <begin position="336"/>
        <end position="357"/>
    </location>
</feature>
<feature type="transmembrane region" description="Helical" evidence="15">
    <location>
        <begin position="210"/>
        <end position="232"/>
    </location>
</feature>
<keyword evidence="4" id="KW-1003">Cell membrane</keyword>
<feature type="transmembrane region" description="Helical" evidence="15">
    <location>
        <begin position="12"/>
        <end position="34"/>
    </location>
</feature>
<feature type="transmembrane region" description="Helical" evidence="15">
    <location>
        <begin position="277"/>
        <end position="296"/>
    </location>
</feature>
<evidence type="ECO:0000256" key="7">
    <source>
        <dbReference type="ARBA" id="ARBA00022692"/>
    </source>
</evidence>
<dbReference type="PROSITE" id="PS50109">
    <property type="entry name" value="HIS_KIN"/>
    <property type="match status" value="1"/>
</dbReference>
<keyword evidence="8" id="KW-0547">Nucleotide-binding</keyword>
<dbReference type="AlphaFoldDB" id="A0A3P7P4E3"/>
<keyword evidence="13 15" id="KW-0472">Membrane</keyword>
<dbReference type="OrthoDB" id="9792991at2"/>
<dbReference type="SUPFAM" id="SSF55874">
    <property type="entry name" value="ATPase domain of HSP90 chaperone/DNA topoisomerase II/histidine kinase"/>
    <property type="match status" value="1"/>
</dbReference>
<feature type="domain" description="Histidine kinase" evidence="16">
    <location>
        <begin position="452"/>
        <end position="669"/>
    </location>
</feature>
<feature type="transmembrane region" description="Helical" evidence="15">
    <location>
        <begin position="363"/>
        <end position="383"/>
    </location>
</feature>
<evidence type="ECO:0000256" key="5">
    <source>
        <dbReference type="ARBA" id="ARBA00022553"/>
    </source>
</evidence>
<dbReference type="GO" id="GO:0000155">
    <property type="term" value="F:phosphorelay sensor kinase activity"/>
    <property type="evidence" value="ECO:0007669"/>
    <property type="project" value="InterPro"/>
</dbReference>
<evidence type="ECO:0000256" key="3">
    <source>
        <dbReference type="ARBA" id="ARBA00012438"/>
    </source>
</evidence>
<keyword evidence="10" id="KW-0067">ATP-binding</keyword>
<dbReference type="PANTHER" id="PTHR45528">
    <property type="entry name" value="SENSOR HISTIDINE KINASE CPXA"/>
    <property type="match status" value="1"/>
</dbReference>
<dbReference type="SUPFAM" id="SSF47384">
    <property type="entry name" value="Homodimeric domain of signal transducing histidine kinase"/>
    <property type="match status" value="1"/>
</dbReference>
<comment type="subcellular location">
    <subcellularLocation>
        <location evidence="2">Cell membrane</location>
        <topology evidence="2">Multi-pass membrane protein</topology>
    </subcellularLocation>
</comment>
<dbReference type="Proteomes" id="UP000279029">
    <property type="component" value="Chromosome"/>
</dbReference>
<reference evidence="17 18" key="1">
    <citation type="submission" date="2018-09" db="EMBL/GenBank/DDBJ databases">
        <authorList>
            <person name="Postec A."/>
        </authorList>
    </citation>
    <scope>NUCLEOTIDE SEQUENCE [LARGE SCALE GENOMIC DNA]</scope>
    <source>
        <strain evidence="17">70B-A</strain>
    </source>
</reference>
<dbReference type="Pfam" id="PF02518">
    <property type="entry name" value="HATPase_c"/>
    <property type="match status" value="1"/>
</dbReference>
<name>A0A3P7P4E3_9FIRM</name>
<dbReference type="InterPro" id="IPR050398">
    <property type="entry name" value="HssS/ArlS-like"/>
</dbReference>
<feature type="coiled-coil region" evidence="14">
    <location>
        <begin position="471"/>
        <end position="508"/>
    </location>
</feature>